<accession>A0A0F9QB39</accession>
<dbReference type="EMBL" id="LAZR01001662">
    <property type="protein sequence ID" value="KKN41205.1"/>
    <property type="molecule type" value="Genomic_DNA"/>
</dbReference>
<name>A0A0F9QB39_9ZZZZ</name>
<comment type="caution">
    <text evidence="1">The sequence shown here is derived from an EMBL/GenBank/DDBJ whole genome shotgun (WGS) entry which is preliminary data.</text>
</comment>
<gene>
    <name evidence="1" type="ORF">LCGC14_0725560</name>
</gene>
<evidence type="ECO:0000313" key="1">
    <source>
        <dbReference type="EMBL" id="KKN41205.1"/>
    </source>
</evidence>
<reference evidence="1" key="1">
    <citation type="journal article" date="2015" name="Nature">
        <title>Complex archaea that bridge the gap between prokaryotes and eukaryotes.</title>
        <authorList>
            <person name="Spang A."/>
            <person name="Saw J.H."/>
            <person name="Jorgensen S.L."/>
            <person name="Zaremba-Niedzwiedzka K."/>
            <person name="Martijn J."/>
            <person name="Lind A.E."/>
            <person name="van Eijk R."/>
            <person name="Schleper C."/>
            <person name="Guy L."/>
            <person name="Ettema T.J."/>
        </authorList>
    </citation>
    <scope>NUCLEOTIDE SEQUENCE</scope>
</reference>
<organism evidence="1">
    <name type="scientific">marine sediment metagenome</name>
    <dbReference type="NCBI Taxonomy" id="412755"/>
    <lineage>
        <taxon>unclassified sequences</taxon>
        <taxon>metagenomes</taxon>
        <taxon>ecological metagenomes</taxon>
    </lineage>
</organism>
<proteinExistence type="predicted"/>
<dbReference type="AlphaFoldDB" id="A0A0F9QB39"/>
<protein>
    <submittedName>
        <fullName evidence="1">Uncharacterized protein</fullName>
    </submittedName>
</protein>
<sequence length="188" mass="20514">MPFWNQRSGGDLITKDGKTSQYIASGFTETHTIHLDTQAIITQTAFMLIDLSDIINWPHSLTGHINLEYMILEVDPDSSYLGEVKLGFLSNVDATNGDFHQIIDIDMARKSDLLVEVINFGSHGFDCEADHHFGPIMADSTLFQTDVNLEGPDGATSYPSGNGDLAMIIERSAGSVDVSLTLGYEAVT</sequence>